<keyword evidence="3" id="KW-1185">Reference proteome</keyword>
<accession>A0A0M0K344</accession>
<dbReference type="EMBL" id="JWZX01001569">
    <property type="protein sequence ID" value="KOO33235.1"/>
    <property type="molecule type" value="Genomic_DNA"/>
</dbReference>
<feature type="region of interest" description="Disordered" evidence="1">
    <location>
        <begin position="1"/>
        <end position="21"/>
    </location>
</feature>
<evidence type="ECO:0000313" key="2">
    <source>
        <dbReference type="EMBL" id="KOO33235.1"/>
    </source>
</evidence>
<protein>
    <submittedName>
        <fullName evidence="2">Kyphoscoliosis peptidase</fullName>
    </submittedName>
</protein>
<organism evidence="2 3">
    <name type="scientific">Chrysochromulina tobinii</name>
    <dbReference type="NCBI Taxonomy" id="1460289"/>
    <lineage>
        <taxon>Eukaryota</taxon>
        <taxon>Haptista</taxon>
        <taxon>Haptophyta</taxon>
        <taxon>Prymnesiophyceae</taxon>
        <taxon>Prymnesiales</taxon>
        <taxon>Chrysochromulinaceae</taxon>
        <taxon>Chrysochromulina</taxon>
    </lineage>
</organism>
<dbReference type="Gene3D" id="1.20.920.60">
    <property type="match status" value="1"/>
</dbReference>
<gene>
    <name evidence="2" type="ORF">Ctob_007454</name>
</gene>
<evidence type="ECO:0000256" key="1">
    <source>
        <dbReference type="SAM" id="MobiDB-lite"/>
    </source>
</evidence>
<proteinExistence type="predicted"/>
<dbReference type="AlphaFoldDB" id="A0A0M0K344"/>
<sequence length="137" mass="14912">MASSALPSPRTALSAPPSPRTALRAVRRSAAVLISRNVIQELKSMSRNGAAGAPHGVKCCLSAMCIALGHSESDWDHVQSFLMRTSAEAILRQLRSFKPSSVTLEATVRMRALVEPFKAEQMRSISAAASLLFYWVW</sequence>
<comment type="caution">
    <text evidence="2">The sequence shown here is derived from an EMBL/GenBank/DDBJ whole genome shotgun (WGS) entry which is preliminary data.</text>
</comment>
<evidence type="ECO:0000313" key="3">
    <source>
        <dbReference type="Proteomes" id="UP000037460"/>
    </source>
</evidence>
<name>A0A0M0K344_9EUKA</name>
<dbReference type="Proteomes" id="UP000037460">
    <property type="component" value="Unassembled WGS sequence"/>
</dbReference>
<reference evidence="3" key="1">
    <citation type="journal article" date="2015" name="PLoS Genet.">
        <title>Genome Sequence and Transcriptome Analyses of Chrysochromulina tobin: Metabolic Tools for Enhanced Algal Fitness in the Prominent Order Prymnesiales (Haptophyceae).</title>
        <authorList>
            <person name="Hovde B.T."/>
            <person name="Deodato C.R."/>
            <person name="Hunsperger H.M."/>
            <person name="Ryken S.A."/>
            <person name="Yost W."/>
            <person name="Jha R.K."/>
            <person name="Patterson J."/>
            <person name="Monnat R.J. Jr."/>
            <person name="Barlow S.B."/>
            <person name="Starkenburg S.R."/>
            <person name="Cattolico R.A."/>
        </authorList>
    </citation>
    <scope>NUCLEOTIDE SEQUENCE</scope>
    <source>
        <strain evidence="3">CCMP291</strain>
    </source>
</reference>